<protein>
    <submittedName>
        <fullName evidence="1">Uncharacterized protein</fullName>
    </submittedName>
</protein>
<dbReference type="AlphaFoldDB" id="W4JP11"/>
<name>W4JP11_HETIT</name>
<dbReference type="HOGENOM" id="CLU_2158764_0_0_1"/>
<dbReference type="EMBL" id="KI925467">
    <property type="protein sequence ID" value="ETW74626.1"/>
    <property type="molecule type" value="Genomic_DNA"/>
</dbReference>
<reference evidence="1 2" key="1">
    <citation type="journal article" date="2012" name="New Phytol.">
        <title>Insight into trade-off between wood decay and parasitism from the genome of a fungal forest pathogen.</title>
        <authorList>
            <person name="Olson A."/>
            <person name="Aerts A."/>
            <person name="Asiegbu F."/>
            <person name="Belbahri L."/>
            <person name="Bouzid O."/>
            <person name="Broberg A."/>
            <person name="Canback B."/>
            <person name="Coutinho P.M."/>
            <person name="Cullen D."/>
            <person name="Dalman K."/>
            <person name="Deflorio G."/>
            <person name="van Diepen L.T."/>
            <person name="Dunand C."/>
            <person name="Duplessis S."/>
            <person name="Durling M."/>
            <person name="Gonthier P."/>
            <person name="Grimwood J."/>
            <person name="Fossdal C.G."/>
            <person name="Hansson D."/>
            <person name="Henrissat B."/>
            <person name="Hietala A."/>
            <person name="Himmelstrand K."/>
            <person name="Hoffmeister D."/>
            <person name="Hogberg N."/>
            <person name="James T.Y."/>
            <person name="Karlsson M."/>
            <person name="Kohler A."/>
            <person name="Kues U."/>
            <person name="Lee Y.H."/>
            <person name="Lin Y.C."/>
            <person name="Lind M."/>
            <person name="Lindquist E."/>
            <person name="Lombard V."/>
            <person name="Lucas S."/>
            <person name="Lunden K."/>
            <person name="Morin E."/>
            <person name="Murat C."/>
            <person name="Park J."/>
            <person name="Raffaello T."/>
            <person name="Rouze P."/>
            <person name="Salamov A."/>
            <person name="Schmutz J."/>
            <person name="Solheim H."/>
            <person name="Stahlberg J."/>
            <person name="Velez H."/>
            <person name="de Vries R.P."/>
            <person name="Wiebenga A."/>
            <person name="Woodward S."/>
            <person name="Yakovlev I."/>
            <person name="Garbelotto M."/>
            <person name="Martin F."/>
            <person name="Grigoriev I.V."/>
            <person name="Stenlid J."/>
        </authorList>
    </citation>
    <scope>NUCLEOTIDE SEQUENCE [LARGE SCALE GENOMIC DNA]</scope>
    <source>
        <strain evidence="1 2">TC 32-1</strain>
    </source>
</reference>
<accession>W4JP11</accession>
<evidence type="ECO:0000313" key="2">
    <source>
        <dbReference type="Proteomes" id="UP000030671"/>
    </source>
</evidence>
<organism evidence="1 2">
    <name type="scientific">Heterobasidion irregulare (strain TC 32-1)</name>
    <dbReference type="NCBI Taxonomy" id="747525"/>
    <lineage>
        <taxon>Eukaryota</taxon>
        <taxon>Fungi</taxon>
        <taxon>Dikarya</taxon>
        <taxon>Basidiomycota</taxon>
        <taxon>Agaricomycotina</taxon>
        <taxon>Agaricomycetes</taxon>
        <taxon>Russulales</taxon>
        <taxon>Bondarzewiaceae</taxon>
        <taxon>Heterobasidion</taxon>
        <taxon>Heterobasidion annosum species complex</taxon>
    </lineage>
</organism>
<keyword evidence="2" id="KW-1185">Reference proteome</keyword>
<dbReference type="Proteomes" id="UP000030671">
    <property type="component" value="Unassembled WGS sequence"/>
</dbReference>
<gene>
    <name evidence="1" type="ORF">HETIRDRAFT_108633</name>
</gene>
<evidence type="ECO:0000313" key="1">
    <source>
        <dbReference type="EMBL" id="ETW74626.1"/>
    </source>
</evidence>
<dbReference type="InParanoid" id="W4JP11"/>
<dbReference type="GeneID" id="20666364"/>
<dbReference type="RefSeq" id="XP_009553125.1">
    <property type="nucleotide sequence ID" value="XM_009554830.1"/>
</dbReference>
<dbReference type="KEGG" id="hir:HETIRDRAFT_108633"/>
<sequence>MIYGGGRRREQSSGWRESVTVARSRFAVRSGARARWALAALRRPLAQGFSPALDVACIASRSAFMNSSGLCDRDRGTSMCTAGARFALIGRVYFYDRRSLSSWHPVDKVGL</sequence>
<proteinExistence type="predicted"/>